<dbReference type="EMBL" id="FJUY01000002">
    <property type="protein sequence ID" value="CZT16197.1"/>
    <property type="molecule type" value="Genomic_DNA"/>
</dbReference>
<keyword evidence="3" id="KW-1185">Reference proteome</keyword>
<protein>
    <submittedName>
        <fullName evidence="2">Uncharacterized protein</fullName>
    </submittedName>
</protein>
<sequence>MSSMSINDHIQAVEAATTGQADFLKSIKTVYVSPTKTSLADFTLICSSPYFQHHIEHVIFIPRVGCGASQAWYEEKMCNDFEKTISHSDLSAEEMQHAFEIFDQVTMEYEFGIEDFDDPDSMGCMVMAISQELREGLKQLPKLNAMSIQNLINHPGVNAMPLWFSESLLEEYALKGLAGVRETAAGVAVTDYLREVHVGVVRCDTIFGALSPMLESLKMLGKIKSLTLGDRKFSSLHQGQIDTDVEFEDLEAVFGNLTKLSVSSGTFSSHGAIADFWQNVAHCATNLEELVIFEDSAYEEEDETSVTSTVLTVGNFANLAKLHLYDNQKKCGIVNAQDFLDFTQRHRDELREVVLQGIMLAMCNEDEELLDTMYHCLWQIKEQMQLSKFEMQLYRRDEHDDFGECTNGGFEACDESCESYIMPFQYLHRCEIAHLAQQLNVFQHARGWNFGDYVMNPDSAIGSLLKACEGQVGGGRDADVVESESESAVENGWESPVGGDDGYDMDMEWDSDETMY</sequence>
<dbReference type="GeneID" id="35597262"/>
<dbReference type="RefSeq" id="XP_023623090.1">
    <property type="nucleotide sequence ID" value="XM_023767322.1"/>
</dbReference>
<evidence type="ECO:0000313" key="3">
    <source>
        <dbReference type="Proteomes" id="UP000225277"/>
    </source>
</evidence>
<dbReference type="Proteomes" id="UP000225277">
    <property type="component" value="Unassembled WGS sequence"/>
</dbReference>
<feature type="region of interest" description="Disordered" evidence="1">
    <location>
        <begin position="484"/>
        <end position="504"/>
    </location>
</feature>
<gene>
    <name evidence="2" type="ORF">RCC_02039</name>
</gene>
<dbReference type="OrthoDB" id="10618226at2759"/>
<proteinExistence type="predicted"/>
<evidence type="ECO:0000313" key="2">
    <source>
        <dbReference type="EMBL" id="CZT16197.1"/>
    </source>
</evidence>
<evidence type="ECO:0000256" key="1">
    <source>
        <dbReference type="SAM" id="MobiDB-lite"/>
    </source>
</evidence>
<name>A0A2D3UVP5_9PEZI</name>
<organism evidence="2 3">
    <name type="scientific">Ramularia collo-cygni</name>
    <dbReference type="NCBI Taxonomy" id="112498"/>
    <lineage>
        <taxon>Eukaryota</taxon>
        <taxon>Fungi</taxon>
        <taxon>Dikarya</taxon>
        <taxon>Ascomycota</taxon>
        <taxon>Pezizomycotina</taxon>
        <taxon>Dothideomycetes</taxon>
        <taxon>Dothideomycetidae</taxon>
        <taxon>Mycosphaerellales</taxon>
        <taxon>Mycosphaerellaceae</taxon>
        <taxon>Ramularia</taxon>
    </lineage>
</organism>
<accession>A0A2D3UVP5</accession>
<dbReference type="STRING" id="112498.A0A2D3UVP5"/>
<reference evidence="2 3" key="1">
    <citation type="submission" date="2016-03" db="EMBL/GenBank/DDBJ databases">
        <authorList>
            <person name="Ploux O."/>
        </authorList>
    </citation>
    <scope>NUCLEOTIDE SEQUENCE [LARGE SCALE GENOMIC DNA]</scope>
    <source>
        <strain evidence="2 3">URUG2</strain>
    </source>
</reference>
<dbReference type="AlphaFoldDB" id="A0A2D3UVP5"/>